<dbReference type="Proteomes" id="UP001174997">
    <property type="component" value="Unassembled WGS sequence"/>
</dbReference>
<dbReference type="InterPro" id="IPR013087">
    <property type="entry name" value="Znf_C2H2_type"/>
</dbReference>
<feature type="region of interest" description="Disordered" evidence="2">
    <location>
        <begin position="42"/>
        <end position="67"/>
    </location>
</feature>
<feature type="compositionally biased region" description="Basic residues" evidence="2">
    <location>
        <begin position="42"/>
        <end position="56"/>
    </location>
</feature>
<sequence>MKSVQASDGGGSPRFNCEHRDENGVVCGREYTKRGTLYRHQRVKHGAGHIRKKRSKPAAAQEEDGGMAVEENSAVVGLAEETAGKESGAGVVESAEDGVDFDVDDAQRTMLEELKSWDRHSRLMDLWGAMVIAADGE</sequence>
<evidence type="ECO:0000259" key="3">
    <source>
        <dbReference type="PROSITE" id="PS50157"/>
    </source>
</evidence>
<dbReference type="GO" id="GO:0008270">
    <property type="term" value="F:zinc ion binding"/>
    <property type="evidence" value="ECO:0007669"/>
    <property type="project" value="UniProtKB-KW"/>
</dbReference>
<dbReference type="EMBL" id="JAULSY010000017">
    <property type="protein sequence ID" value="KAK0671910.1"/>
    <property type="molecule type" value="Genomic_DNA"/>
</dbReference>
<evidence type="ECO:0000313" key="5">
    <source>
        <dbReference type="Proteomes" id="UP001174997"/>
    </source>
</evidence>
<keyword evidence="1" id="KW-0479">Metal-binding</keyword>
<keyword evidence="1" id="KW-0863">Zinc-finger</keyword>
<feature type="region of interest" description="Disordered" evidence="2">
    <location>
        <begin position="1"/>
        <end position="20"/>
    </location>
</feature>
<reference evidence="4" key="1">
    <citation type="submission" date="2023-06" db="EMBL/GenBank/DDBJ databases">
        <title>Genome-scale phylogeny and comparative genomics of the fungal order Sordariales.</title>
        <authorList>
            <consortium name="Lawrence Berkeley National Laboratory"/>
            <person name="Hensen N."/>
            <person name="Bonometti L."/>
            <person name="Westerberg I."/>
            <person name="Brannstrom I.O."/>
            <person name="Guillou S."/>
            <person name="Cros-Aarteil S."/>
            <person name="Calhoun S."/>
            <person name="Haridas S."/>
            <person name="Kuo A."/>
            <person name="Mondo S."/>
            <person name="Pangilinan J."/>
            <person name="Riley R."/>
            <person name="Labutti K."/>
            <person name="Andreopoulos B."/>
            <person name="Lipzen A."/>
            <person name="Chen C."/>
            <person name="Yanf M."/>
            <person name="Daum C."/>
            <person name="Ng V."/>
            <person name="Clum A."/>
            <person name="Steindorff A."/>
            <person name="Ohm R."/>
            <person name="Martin F."/>
            <person name="Silar P."/>
            <person name="Natvig D."/>
            <person name="Lalanne C."/>
            <person name="Gautier V."/>
            <person name="Ament-Velasquez S.L."/>
            <person name="Kruys A."/>
            <person name="Hutchinson M.I."/>
            <person name="Powell A.J."/>
            <person name="Barry K."/>
            <person name="Miller A.N."/>
            <person name="Grigoriev I.V."/>
            <person name="Debuchy R."/>
            <person name="Gladieux P."/>
            <person name="Thoren M.H."/>
            <person name="Johannesson H."/>
        </authorList>
    </citation>
    <scope>NUCLEOTIDE SEQUENCE</scope>
    <source>
        <strain evidence="4">CBS 307.81</strain>
    </source>
</reference>
<keyword evidence="1" id="KW-0862">Zinc</keyword>
<keyword evidence="5" id="KW-1185">Reference proteome</keyword>
<evidence type="ECO:0000256" key="1">
    <source>
        <dbReference type="PROSITE-ProRule" id="PRU00042"/>
    </source>
</evidence>
<organism evidence="4 5">
    <name type="scientific">Cercophora samala</name>
    <dbReference type="NCBI Taxonomy" id="330535"/>
    <lineage>
        <taxon>Eukaryota</taxon>
        <taxon>Fungi</taxon>
        <taxon>Dikarya</taxon>
        <taxon>Ascomycota</taxon>
        <taxon>Pezizomycotina</taxon>
        <taxon>Sordariomycetes</taxon>
        <taxon>Sordariomycetidae</taxon>
        <taxon>Sordariales</taxon>
        <taxon>Lasiosphaeriaceae</taxon>
        <taxon>Cercophora</taxon>
    </lineage>
</organism>
<dbReference type="PROSITE" id="PS50157">
    <property type="entry name" value="ZINC_FINGER_C2H2_2"/>
    <property type="match status" value="1"/>
</dbReference>
<feature type="domain" description="C2H2-type" evidence="3">
    <location>
        <begin position="15"/>
        <end position="45"/>
    </location>
</feature>
<protein>
    <recommendedName>
        <fullName evidence="3">C2H2-type domain-containing protein</fullName>
    </recommendedName>
</protein>
<comment type="caution">
    <text evidence="4">The sequence shown here is derived from an EMBL/GenBank/DDBJ whole genome shotgun (WGS) entry which is preliminary data.</text>
</comment>
<name>A0AA39ZJP2_9PEZI</name>
<accession>A0AA39ZJP2</accession>
<evidence type="ECO:0000313" key="4">
    <source>
        <dbReference type="EMBL" id="KAK0671910.1"/>
    </source>
</evidence>
<dbReference type="AlphaFoldDB" id="A0AA39ZJP2"/>
<gene>
    <name evidence="4" type="ORF">QBC41DRAFT_344244</name>
</gene>
<evidence type="ECO:0000256" key="2">
    <source>
        <dbReference type="SAM" id="MobiDB-lite"/>
    </source>
</evidence>
<proteinExistence type="predicted"/>